<feature type="transmembrane region" description="Helical" evidence="1">
    <location>
        <begin position="330"/>
        <end position="352"/>
    </location>
</feature>
<keyword evidence="1" id="KW-0472">Membrane</keyword>
<dbReference type="Proteomes" id="UP001299220">
    <property type="component" value="Unassembled WGS sequence"/>
</dbReference>
<dbReference type="Pfam" id="PF10947">
    <property type="entry name" value="DUF2628"/>
    <property type="match status" value="1"/>
</dbReference>
<organism evidence="2 3">
    <name type="scientific">Anaeromassilibacillus senegalensis</name>
    <dbReference type="NCBI Taxonomy" id="1673717"/>
    <lineage>
        <taxon>Bacteria</taxon>
        <taxon>Bacillati</taxon>
        <taxon>Bacillota</taxon>
        <taxon>Clostridia</taxon>
        <taxon>Eubacteriales</taxon>
        <taxon>Acutalibacteraceae</taxon>
        <taxon>Anaeromassilibacillus</taxon>
    </lineage>
</organism>
<protein>
    <submittedName>
        <fullName evidence="2">DUF2628 domain-containing protein</fullName>
    </submittedName>
</protein>
<feature type="transmembrane region" description="Helical" evidence="1">
    <location>
        <begin position="210"/>
        <end position="232"/>
    </location>
</feature>
<keyword evidence="1" id="KW-1133">Transmembrane helix</keyword>
<dbReference type="Pfam" id="PF14446">
    <property type="entry name" value="Prok-RING_1"/>
    <property type="match status" value="1"/>
</dbReference>
<dbReference type="CDD" id="cd15489">
    <property type="entry name" value="PHD_SF"/>
    <property type="match status" value="1"/>
</dbReference>
<name>A0ABS9CKT3_9FIRM</name>
<comment type="caution">
    <text evidence="2">The sequence shown here is derived from an EMBL/GenBank/DDBJ whole genome shotgun (WGS) entry which is preliminary data.</text>
</comment>
<gene>
    <name evidence="2" type="ORF">JQM67_02860</name>
</gene>
<evidence type="ECO:0000256" key="1">
    <source>
        <dbReference type="SAM" id="Phobius"/>
    </source>
</evidence>
<dbReference type="InterPro" id="IPR039522">
    <property type="entry name" value="RING_finger_1_prok"/>
</dbReference>
<evidence type="ECO:0000313" key="3">
    <source>
        <dbReference type="Proteomes" id="UP001299220"/>
    </source>
</evidence>
<reference evidence="2 3" key="1">
    <citation type="submission" date="2020-12" db="EMBL/GenBank/DDBJ databases">
        <title>Whole genome sequences of gut porcine anaerobes.</title>
        <authorList>
            <person name="Kubasova T."/>
            <person name="Jahodarova E."/>
            <person name="Rychlik I."/>
        </authorList>
    </citation>
    <scope>NUCLEOTIDE SEQUENCE [LARGE SCALE GENOMIC DNA]</scope>
    <source>
        <strain evidence="2 3">An867</strain>
    </source>
</reference>
<dbReference type="EMBL" id="JAFBIT010000001">
    <property type="protein sequence ID" value="MCF2651543.1"/>
    <property type="molecule type" value="Genomic_DNA"/>
</dbReference>
<keyword evidence="3" id="KW-1185">Reference proteome</keyword>
<dbReference type="RefSeq" id="WP_235322555.1">
    <property type="nucleotide sequence ID" value="NZ_JAFBIT010000001.1"/>
</dbReference>
<keyword evidence="1" id="KW-0812">Transmembrane</keyword>
<feature type="transmembrane region" description="Helical" evidence="1">
    <location>
        <begin position="271"/>
        <end position="293"/>
    </location>
</feature>
<dbReference type="InterPro" id="IPR011011">
    <property type="entry name" value="Znf_FYVE_PHD"/>
</dbReference>
<sequence>MDYKGIKCPVCEKPFTENDDIVVCPVCGAPYHRACYAEKGACIFTELHENGGVWAPPPPPSAPDAASEIKDKECPNCGTLNAHSALFCSICGTSLTGSPDQHRNSAYTTQNQNVDNTRTGSVYGSYPPPAGIPHGFPGVPFAFDPMGGVNPAEPLADNVTYGDASKLIQQNSGYYLSVFRYMNMYKRNKFNFSAFLFSGGWLLYRKQYKAGIITTVLMSLLYIGNMLLYYLVVNPILLSVVDAAGVSSSELTYVRLVDMLSQHLMDNPTQYLLFCTPLICYALMLGIMIFIGVRGNRMYMNHCIRTVQTIKRTSQNEGDSSMAYAQRGGVNVAVTFCLLACYFVMRWIPILFV</sequence>
<proteinExistence type="predicted"/>
<dbReference type="InterPro" id="IPR024399">
    <property type="entry name" value="DUF2628"/>
</dbReference>
<dbReference type="SUPFAM" id="SSF57903">
    <property type="entry name" value="FYVE/PHD zinc finger"/>
    <property type="match status" value="1"/>
</dbReference>
<accession>A0ABS9CKT3</accession>
<evidence type="ECO:0000313" key="2">
    <source>
        <dbReference type="EMBL" id="MCF2651543.1"/>
    </source>
</evidence>